<sequence>MDEAVIRIQGVPSSSVDLVWPDVRSWIAAALAEGKSLESIDDVRALIVNQDYQLWTVHAPGLVAAFVTRIATASNGSALVAVCLGGQGMNEWLFAVEDVISNFARSKGCRRVCLHGRRGWTRQLASYGWAEESVNVTKELQ</sequence>
<protein>
    <submittedName>
        <fullName evidence="1">Uncharacterized protein</fullName>
    </submittedName>
</protein>
<evidence type="ECO:0000313" key="1">
    <source>
        <dbReference type="EMBL" id="CAB3728801.1"/>
    </source>
</evidence>
<comment type="caution">
    <text evidence="1">The sequence shown here is derived from an EMBL/GenBank/DDBJ whole genome shotgun (WGS) entry which is preliminary data.</text>
</comment>
<organism evidence="1 2">
    <name type="scientific">Achromobacter piechaudii</name>
    <dbReference type="NCBI Taxonomy" id="72556"/>
    <lineage>
        <taxon>Bacteria</taxon>
        <taxon>Pseudomonadati</taxon>
        <taxon>Pseudomonadota</taxon>
        <taxon>Betaproteobacteria</taxon>
        <taxon>Burkholderiales</taxon>
        <taxon>Alcaligenaceae</taxon>
        <taxon>Achromobacter</taxon>
    </lineage>
</organism>
<reference evidence="1 2" key="1">
    <citation type="submission" date="2020-04" db="EMBL/GenBank/DDBJ databases">
        <authorList>
            <person name="De Canck E."/>
        </authorList>
    </citation>
    <scope>NUCLEOTIDE SEQUENCE [LARGE SCALE GENOMIC DNA]</scope>
    <source>
        <strain evidence="1 2">LMG 1873</strain>
    </source>
</reference>
<gene>
    <name evidence="1" type="ORF">LMG1873_04615</name>
</gene>
<dbReference type="Proteomes" id="UP000494116">
    <property type="component" value="Unassembled WGS sequence"/>
</dbReference>
<dbReference type="EMBL" id="CADIJS010000004">
    <property type="protein sequence ID" value="CAB3728801.1"/>
    <property type="molecule type" value="Genomic_DNA"/>
</dbReference>
<proteinExistence type="predicted"/>
<evidence type="ECO:0000313" key="2">
    <source>
        <dbReference type="Proteomes" id="UP000494116"/>
    </source>
</evidence>
<accession>A0ABM8L2R6</accession>
<name>A0ABM8L2R6_9BURK</name>
<keyword evidence="2" id="KW-1185">Reference proteome</keyword>
<dbReference type="RefSeq" id="WP_061306708.1">
    <property type="nucleotide sequence ID" value="NZ_CADIJS010000004.1"/>
</dbReference>